<evidence type="ECO:0000256" key="16">
    <source>
        <dbReference type="SAM" id="MobiDB-lite"/>
    </source>
</evidence>
<evidence type="ECO:0000256" key="14">
    <source>
        <dbReference type="ARBA" id="ARBA00030192"/>
    </source>
</evidence>
<evidence type="ECO:0000256" key="12">
    <source>
        <dbReference type="ARBA" id="ARBA00023128"/>
    </source>
</evidence>
<keyword evidence="9" id="KW-0999">Mitochondrion inner membrane</keyword>
<dbReference type="InterPro" id="IPR033034">
    <property type="entry name" value="NDUFB9"/>
</dbReference>
<evidence type="ECO:0000256" key="2">
    <source>
        <dbReference type="ARBA" id="ARBA00004443"/>
    </source>
</evidence>
<dbReference type="AlphaFoldDB" id="A0A4P9Z5V7"/>
<evidence type="ECO:0000256" key="8">
    <source>
        <dbReference type="ARBA" id="ARBA00022660"/>
    </source>
</evidence>
<keyword evidence="10" id="KW-0249">Electron transport</keyword>
<dbReference type="GO" id="GO:0006120">
    <property type="term" value="P:mitochondrial electron transport, NADH to ubiquinone"/>
    <property type="evidence" value="ECO:0007669"/>
    <property type="project" value="InterPro"/>
</dbReference>
<gene>
    <name evidence="18" type="ORF">SYNPS1DRAFT_11805</name>
</gene>
<evidence type="ECO:0000256" key="10">
    <source>
        <dbReference type="ARBA" id="ARBA00022982"/>
    </source>
</evidence>
<comment type="function">
    <text evidence="1">Accessory subunit of the mitochondrial membrane respiratory chain NADH dehydrogenase (Complex I), that is believed to be not involved in catalysis. Complex I functions in the transfer of electrons from NADH to the respiratory chain. The immediate electron acceptor for the enzyme is believed to be ubiquinone.</text>
</comment>
<evidence type="ECO:0000256" key="9">
    <source>
        <dbReference type="ARBA" id="ARBA00022792"/>
    </source>
</evidence>
<feature type="region of interest" description="Disordered" evidence="16">
    <location>
        <begin position="79"/>
        <end position="101"/>
    </location>
</feature>
<comment type="similarity">
    <text evidence="3">Belongs to the complex I LYR family.</text>
</comment>
<dbReference type="InterPro" id="IPR045292">
    <property type="entry name" value="Complex1_LYR_NDUFB9_LYRM3"/>
</dbReference>
<sequence length="101" mass="11791">MSQTAHVARVRSIYRRALKTASDWYLTLDTWRPQALKIRDRFEANRNVPSLREAEQLCDAAEKELEEYAHPDPYKFPLAPGGTKWERSPFPMVSDGQKKDR</sequence>
<evidence type="ECO:0000256" key="5">
    <source>
        <dbReference type="ARBA" id="ARBA00018684"/>
    </source>
</evidence>
<evidence type="ECO:0000256" key="15">
    <source>
        <dbReference type="ARBA" id="ARBA00032528"/>
    </source>
</evidence>
<keyword evidence="11" id="KW-0007">Acetylation</keyword>
<evidence type="ECO:0000256" key="3">
    <source>
        <dbReference type="ARBA" id="ARBA00009508"/>
    </source>
</evidence>
<dbReference type="OrthoDB" id="13598at2759"/>
<evidence type="ECO:0000256" key="4">
    <source>
        <dbReference type="ARBA" id="ARBA00011790"/>
    </source>
</evidence>
<name>A0A4P9Z5V7_9FUNG</name>
<dbReference type="Pfam" id="PF05347">
    <property type="entry name" value="Complex1_LYR"/>
    <property type="match status" value="1"/>
</dbReference>
<evidence type="ECO:0000256" key="13">
    <source>
        <dbReference type="ARBA" id="ARBA00023136"/>
    </source>
</evidence>
<evidence type="ECO:0000256" key="11">
    <source>
        <dbReference type="ARBA" id="ARBA00022990"/>
    </source>
</evidence>
<dbReference type="InterPro" id="IPR008011">
    <property type="entry name" value="Complex1_LYR_dom"/>
</dbReference>
<dbReference type="Proteomes" id="UP000278143">
    <property type="component" value="Unassembled WGS sequence"/>
</dbReference>
<reference evidence="19" key="1">
    <citation type="journal article" date="2018" name="Nat. Microbiol.">
        <title>Leveraging single-cell genomics to expand the fungal tree of life.</title>
        <authorList>
            <person name="Ahrendt S.R."/>
            <person name="Quandt C.A."/>
            <person name="Ciobanu D."/>
            <person name="Clum A."/>
            <person name="Salamov A."/>
            <person name="Andreopoulos B."/>
            <person name="Cheng J.F."/>
            <person name="Woyke T."/>
            <person name="Pelin A."/>
            <person name="Henrissat B."/>
            <person name="Reynolds N.K."/>
            <person name="Benny G.L."/>
            <person name="Smith M.E."/>
            <person name="James T.Y."/>
            <person name="Grigoriev I.V."/>
        </authorList>
    </citation>
    <scope>NUCLEOTIDE SEQUENCE [LARGE SCALE GENOMIC DNA]</scope>
    <source>
        <strain evidence="19">Benny S71-1</strain>
    </source>
</reference>
<evidence type="ECO:0000256" key="1">
    <source>
        <dbReference type="ARBA" id="ARBA00002920"/>
    </source>
</evidence>
<proteinExistence type="inferred from homology"/>
<evidence type="ECO:0000313" key="19">
    <source>
        <dbReference type="Proteomes" id="UP000278143"/>
    </source>
</evidence>
<keyword evidence="7" id="KW-0597">Phosphoprotein</keyword>
<dbReference type="CDD" id="cd20263">
    <property type="entry name" value="Complex1_LYR_NDUFB9_LYRM3"/>
    <property type="match status" value="1"/>
</dbReference>
<organism evidence="18 19">
    <name type="scientific">Syncephalis pseudoplumigaleata</name>
    <dbReference type="NCBI Taxonomy" id="1712513"/>
    <lineage>
        <taxon>Eukaryota</taxon>
        <taxon>Fungi</taxon>
        <taxon>Fungi incertae sedis</taxon>
        <taxon>Zoopagomycota</taxon>
        <taxon>Zoopagomycotina</taxon>
        <taxon>Zoopagomycetes</taxon>
        <taxon>Zoopagales</taxon>
        <taxon>Piptocephalidaceae</taxon>
        <taxon>Syncephalis</taxon>
    </lineage>
</organism>
<keyword evidence="8" id="KW-0679">Respiratory chain</keyword>
<comment type="subunit">
    <text evidence="4">Mammalian complex I is composed of 45 different subunits.</text>
</comment>
<keyword evidence="6" id="KW-0813">Transport</keyword>
<evidence type="ECO:0000259" key="17">
    <source>
        <dbReference type="Pfam" id="PF05347"/>
    </source>
</evidence>
<accession>A0A4P9Z5V7</accession>
<dbReference type="PANTHER" id="PTHR12868:SF0">
    <property type="entry name" value="NADH DEHYDROGENASE [UBIQUINONE] 1 BETA SUBCOMPLEX SUBUNIT 9"/>
    <property type="match status" value="1"/>
</dbReference>
<dbReference type="PANTHER" id="PTHR12868">
    <property type="entry name" value="NADH-UBIQUINONE OXIDOREDUCTASE B22 SUBUNIT"/>
    <property type="match status" value="1"/>
</dbReference>
<protein>
    <recommendedName>
        <fullName evidence="5">NADH dehydrogenase [ubiquinone] 1 beta subcomplex subunit 9</fullName>
    </recommendedName>
    <alternativeName>
        <fullName evidence="14">Complex I-B22</fullName>
    </alternativeName>
    <alternativeName>
        <fullName evidence="15">NADH-ubiquinone oxidoreductase B22 subunit</fullName>
    </alternativeName>
</protein>
<evidence type="ECO:0000256" key="7">
    <source>
        <dbReference type="ARBA" id="ARBA00022553"/>
    </source>
</evidence>
<dbReference type="GO" id="GO:0005743">
    <property type="term" value="C:mitochondrial inner membrane"/>
    <property type="evidence" value="ECO:0007669"/>
    <property type="project" value="UniProtKB-SubCell"/>
</dbReference>
<dbReference type="EMBL" id="KZ989125">
    <property type="protein sequence ID" value="RKP28023.1"/>
    <property type="molecule type" value="Genomic_DNA"/>
</dbReference>
<keyword evidence="19" id="KW-1185">Reference proteome</keyword>
<feature type="domain" description="Complex 1 LYR protein" evidence="17">
    <location>
        <begin position="9"/>
        <end position="67"/>
    </location>
</feature>
<keyword evidence="13" id="KW-0472">Membrane</keyword>
<evidence type="ECO:0000256" key="6">
    <source>
        <dbReference type="ARBA" id="ARBA00022448"/>
    </source>
</evidence>
<comment type="subcellular location">
    <subcellularLocation>
        <location evidence="2">Mitochondrion inner membrane</location>
        <topology evidence="2">Peripheral membrane protein</topology>
        <orientation evidence="2">Matrix side</orientation>
    </subcellularLocation>
</comment>
<evidence type="ECO:0000313" key="18">
    <source>
        <dbReference type="EMBL" id="RKP28023.1"/>
    </source>
</evidence>
<keyword evidence="12" id="KW-0496">Mitochondrion</keyword>